<dbReference type="EMBL" id="BARW01034629">
    <property type="protein sequence ID" value="GAJ08418.1"/>
    <property type="molecule type" value="Genomic_DNA"/>
</dbReference>
<evidence type="ECO:0008006" key="3">
    <source>
        <dbReference type="Google" id="ProtNLM"/>
    </source>
</evidence>
<keyword evidence="1" id="KW-0547">Nucleotide-binding</keyword>
<dbReference type="SMART" id="SM00175">
    <property type="entry name" value="RAB"/>
    <property type="match status" value="1"/>
</dbReference>
<comment type="caution">
    <text evidence="2">The sequence shown here is derived from an EMBL/GenBank/DDBJ whole genome shotgun (WGS) entry which is preliminary data.</text>
</comment>
<name>X1TSV5_9ZZZZ</name>
<dbReference type="AlphaFoldDB" id="X1TSV5"/>
<dbReference type="GO" id="GO:0005525">
    <property type="term" value="F:GTP binding"/>
    <property type="evidence" value="ECO:0007669"/>
    <property type="project" value="InterPro"/>
</dbReference>
<evidence type="ECO:0000256" key="1">
    <source>
        <dbReference type="ARBA" id="ARBA00022741"/>
    </source>
</evidence>
<dbReference type="Gene3D" id="3.40.50.300">
    <property type="entry name" value="P-loop containing nucleotide triphosphate hydrolases"/>
    <property type="match status" value="1"/>
</dbReference>
<protein>
    <recommendedName>
        <fullName evidence="3">GTP-binding protein</fullName>
    </recommendedName>
</protein>
<reference evidence="2" key="1">
    <citation type="journal article" date="2014" name="Front. Microbiol.">
        <title>High frequency of phylogenetically diverse reductive dehalogenase-homologous genes in deep subseafloor sedimentary metagenomes.</title>
        <authorList>
            <person name="Kawai M."/>
            <person name="Futagami T."/>
            <person name="Toyoda A."/>
            <person name="Takaki Y."/>
            <person name="Nishi S."/>
            <person name="Hori S."/>
            <person name="Arai W."/>
            <person name="Tsubouchi T."/>
            <person name="Morono Y."/>
            <person name="Uchiyama I."/>
            <person name="Ito T."/>
            <person name="Fujiyama A."/>
            <person name="Inagaki F."/>
            <person name="Takami H."/>
        </authorList>
    </citation>
    <scope>NUCLEOTIDE SEQUENCE</scope>
    <source>
        <strain evidence="2">Expedition CK06-06</strain>
    </source>
</reference>
<dbReference type="Pfam" id="PF00071">
    <property type="entry name" value="Ras"/>
    <property type="match status" value="1"/>
</dbReference>
<proteinExistence type="predicted"/>
<dbReference type="SUPFAM" id="SSF52540">
    <property type="entry name" value="P-loop containing nucleoside triphosphate hydrolases"/>
    <property type="match status" value="1"/>
</dbReference>
<sequence>MDEEPTYLFKIFLIGKKGVGKSTFIKSPYFTGIEDDCELTIGVYFRHYDYSFDSSNKNEFARFSIYIHNPESRFKEMFSYYVLGSNAIFIMFDISDLNSLKEIDSWMGVIRKQCHDIPIMLLGNKADLTEHLELSKVLADSIVKKHRLMGYYEMSALDSRNIEPIFAEIAETLLEKLGYKR</sequence>
<accession>X1TSV5</accession>
<dbReference type="SMART" id="SM00173">
    <property type="entry name" value="RAS"/>
    <property type="match status" value="1"/>
</dbReference>
<dbReference type="PANTHER" id="PTHR47978">
    <property type="match status" value="1"/>
</dbReference>
<dbReference type="PROSITE" id="PS51419">
    <property type="entry name" value="RAB"/>
    <property type="match status" value="1"/>
</dbReference>
<evidence type="ECO:0000313" key="2">
    <source>
        <dbReference type="EMBL" id="GAJ08418.1"/>
    </source>
</evidence>
<dbReference type="PRINTS" id="PR00449">
    <property type="entry name" value="RASTRNSFRMNG"/>
</dbReference>
<dbReference type="SMART" id="SM00174">
    <property type="entry name" value="RHO"/>
    <property type="match status" value="1"/>
</dbReference>
<gene>
    <name evidence="2" type="ORF">S12H4_54217</name>
</gene>
<dbReference type="InterPro" id="IPR027417">
    <property type="entry name" value="P-loop_NTPase"/>
</dbReference>
<dbReference type="InterPro" id="IPR001806">
    <property type="entry name" value="Small_GTPase"/>
</dbReference>
<organism evidence="2">
    <name type="scientific">marine sediment metagenome</name>
    <dbReference type="NCBI Taxonomy" id="412755"/>
    <lineage>
        <taxon>unclassified sequences</taxon>
        <taxon>metagenomes</taxon>
        <taxon>ecological metagenomes</taxon>
    </lineage>
</organism>
<dbReference type="GO" id="GO:0003924">
    <property type="term" value="F:GTPase activity"/>
    <property type="evidence" value="ECO:0007669"/>
    <property type="project" value="InterPro"/>
</dbReference>